<evidence type="ECO:0000313" key="13">
    <source>
        <dbReference type="EMBL" id="MBB6486789.1"/>
    </source>
</evidence>
<evidence type="ECO:0000259" key="12">
    <source>
        <dbReference type="PROSITE" id="PS50035"/>
    </source>
</evidence>
<keyword evidence="7" id="KW-0964">Secreted</keyword>
<protein>
    <recommendedName>
        <fullName evidence="6">Phospholipase D</fullName>
        <ecNumber evidence="5">3.1.4.4</ecNumber>
    </recommendedName>
    <alternativeName>
        <fullName evidence="11">Choline phosphatase</fullName>
    </alternativeName>
</protein>
<dbReference type="GO" id="GO:0004630">
    <property type="term" value="F:phospholipase D activity"/>
    <property type="evidence" value="ECO:0007669"/>
    <property type="project" value="UniProtKB-EC"/>
</dbReference>
<keyword evidence="10" id="KW-0443">Lipid metabolism</keyword>
<organism evidence="13 14">
    <name type="scientific">Rhizobium lusitanum</name>
    <dbReference type="NCBI Taxonomy" id="293958"/>
    <lineage>
        <taxon>Bacteria</taxon>
        <taxon>Pseudomonadati</taxon>
        <taxon>Pseudomonadota</taxon>
        <taxon>Alphaproteobacteria</taxon>
        <taxon>Hyphomicrobiales</taxon>
        <taxon>Rhizobiaceae</taxon>
        <taxon>Rhizobium/Agrobacterium group</taxon>
        <taxon>Rhizobium</taxon>
    </lineage>
</organism>
<sequence length="583" mass="63752">MSDITVWANNDVVQIAWRSDKPIETCLGFAIDRAEVLPTGGARDWEALPAWVGFTGETNPAWQMKDTWIWPIQKFSWKDLTATRGKTYRYRVTPVGGEIVDGQRLAAIAGIVPLESQPVTLTEKHGHCSAYFNRGILSTQYLAHQIPAGPSGAPNYVTLKGRIDQPGDPLRENLAGQLIDGLLSLLRRAETEGGTCYAALYELNDVELEGALLQASRLSIILSNTGPDDQENHPARQALHEKAASNPNLQIFDRFVPGGHIGHNKFIIYADAQGEPQAVLLGSTNWTDTAVCAQSNNALVVEDATLAKAYKDYWDRLLADTENDDAKQGRDLRSSDAEAGATDIALDQAAATVWFSPNTPHARPSHLSADAPPPPDLSVVYQLMQQAKTAVVFLAFQPGSPSIVDELARLGNARPDLFIRGAVTDPNAAQTFNTTLIHRSGEQPVDVVPASAIDDQFGYWQRELLKAGPSAHAIIHDKIVVIDPGQPGSVVITGSHNLGYRASMNNDENMLLVSGHDELSKAYAVHVLDVYDHYRFRYMIQKGGTHAFSGLSRDASWQDKYFAPDSSARRDLDVWFQNGAAKD</sequence>
<evidence type="ECO:0000256" key="7">
    <source>
        <dbReference type="ARBA" id="ARBA00022525"/>
    </source>
</evidence>
<evidence type="ECO:0000256" key="8">
    <source>
        <dbReference type="ARBA" id="ARBA00022801"/>
    </source>
</evidence>
<evidence type="ECO:0000256" key="3">
    <source>
        <dbReference type="ARBA" id="ARBA00004613"/>
    </source>
</evidence>
<keyword evidence="8" id="KW-0378">Hydrolase</keyword>
<evidence type="ECO:0000256" key="4">
    <source>
        <dbReference type="ARBA" id="ARBA00008664"/>
    </source>
</evidence>
<dbReference type="GO" id="GO:0006793">
    <property type="term" value="P:phosphorus metabolic process"/>
    <property type="evidence" value="ECO:0007669"/>
    <property type="project" value="UniProtKB-ARBA"/>
</dbReference>
<evidence type="ECO:0000256" key="2">
    <source>
        <dbReference type="ARBA" id="ARBA00003145"/>
    </source>
</evidence>
<name>A0A7X0MDN2_9HYPH</name>
<comment type="catalytic activity">
    <reaction evidence="1">
        <text>a 1,2-diacyl-sn-glycero-3-phosphocholine + H2O = a 1,2-diacyl-sn-glycero-3-phosphate + choline + H(+)</text>
        <dbReference type="Rhea" id="RHEA:14445"/>
        <dbReference type="ChEBI" id="CHEBI:15354"/>
        <dbReference type="ChEBI" id="CHEBI:15377"/>
        <dbReference type="ChEBI" id="CHEBI:15378"/>
        <dbReference type="ChEBI" id="CHEBI:57643"/>
        <dbReference type="ChEBI" id="CHEBI:58608"/>
        <dbReference type="EC" id="3.1.4.4"/>
    </reaction>
</comment>
<dbReference type="SUPFAM" id="SSF56024">
    <property type="entry name" value="Phospholipase D/nuclease"/>
    <property type="match status" value="2"/>
</dbReference>
<keyword evidence="9" id="KW-0442">Lipid degradation</keyword>
<evidence type="ECO:0000256" key="10">
    <source>
        <dbReference type="ARBA" id="ARBA00023098"/>
    </source>
</evidence>
<evidence type="ECO:0000256" key="11">
    <source>
        <dbReference type="ARBA" id="ARBA00029594"/>
    </source>
</evidence>
<feature type="domain" description="PLD phosphodiesterase" evidence="12">
    <location>
        <begin position="471"/>
        <end position="502"/>
    </location>
</feature>
<dbReference type="InterPro" id="IPR051406">
    <property type="entry name" value="PLD_domain"/>
</dbReference>
<dbReference type="GO" id="GO:0016042">
    <property type="term" value="P:lipid catabolic process"/>
    <property type="evidence" value="ECO:0007669"/>
    <property type="project" value="UniProtKB-KW"/>
</dbReference>
<dbReference type="InterPro" id="IPR025202">
    <property type="entry name" value="PLD-like_dom"/>
</dbReference>
<comment type="subcellular location">
    <subcellularLocation>
        <location evidence="3">Secreted</location>
    </subcellularLocation>
</comment>
<evidence type="ECO:0000256" key="5">
    <source>
        <dbReference type="ARBA" id="ARBA00012027"/>
    </source>
</evidence>
<dbReference type="Proteomes" id="UP000565576">
    <property type="component" value="Unassembled WGS sequence"/>
</dbReference>
<dbReference type="Gene3D" id="3.30.870.10">
    <property type="entry name" value="Endonuclease Chain A"/>
    <property type="match status" value="2"/>
</dbReference>
<evidence type="ECO:0000256" key="6">
    <source>
        <dbReference type="ARBA" id="ARBA00018392"/>
    </source>
</evidence>
<dbReference type="GO" id="GO:0016891">
    <property type="term" value="F:RNA endonuclease activity producing 5'-phosphomonoesters, hydrolytic mechanism"/>
    <property type="evidence" value="ECO:0007669"/>
    <property type="project" value="TreeGrafter"/>
</dbReference>
<comment type="function">
    <text evidence="2">Could be a virulence factor.</text>
</comment>
<dbReference type="Pfam" id="PF13091">
    <property type="entry name" value="PLDc_2"/>
    <property type="match status" value="2"/>
</dbReference>
<dbReference type="PANTHER" id="PTHR43856:SF1">
    <property type="entry name" value="MITOCHONDRIAL CARDIOLIPIN HYDROLASE"/>
    <property type="match status" value="1"/>
</dbReference>
<comment type="caution">
    <text evidence="13">The sequence shown here is derived from an EMBL/GenBank/DDBJ whole genome shotgun (WGS) entry which is preliminary data.</text>
</comment>
<dbReference type="InterPro" id="IPR001736">
    <property type="entry name" value="PLipase_D/transphosphatidylase"/>
</dbReference>
<accession>A0A7X0MDN2</accession>
<dbReference type="RefSeq" id="WP_184707068.1">
    <property type="nucleotide sequence ID" value="NZ_JACHBG010000009.1"/>
</dbReference>
<reference evidence="13 14" key="1">
    <citation type="submission" date="2020-08" db="EMBL/GenBank/DDBJ databases">
        <title>Genomic Encyclopedia of Type Strains, Phase IV (KMG-V): Genome sequencing to study the core and pangenomes of soil and plant-associated prokaryotes.</title>
        <authorList>
            <person name="Whitman W."/>
        </authorList>
    </citation>
    <scope>NUCLEOTIDE SEQUENCE [LARGE SCALE GENOMIC DNA]</scope>
    <source>
        <strain evidence="13 14">SEMIA 4060</strain>
    </source>
</reference>
<dbReference type="AlphaFoldDB" id="A0A7X0MDN2"/>
<comment type="similarity">
    <text evidence="4">Belongs to the phospholipase D family.</text>
</comment>
<gene>
    <name evidence="13" type="ORF">GGD46_004088</name>
</gene>
<evidence type="ECO:0000256" key="9">
    <source>
        <dbReference type="ARBA" id="ARBA00022963"/>
    </source>
</evidence>
<dbReference type="EC" id="3.1.4.4" evidence="5"/>
<dbReference type="PROSITE" id="PS50035">
    <property type="entry name" value="PLD"/>
    <property type="match status" value="1"/>
</dbReference>
<dbReference type="EMBL" id="JACHBG010000009">
    <property type="protein sequence ID" value="MBB6486789.1"/>
    <property type="molecule type" value="Genomic_DNA"/>
</dbReference>
<dbReference type="PANTHER" id="PTHR43856">
    <property type="entry name" value="CARDIOLIPIN HYDROLASE"/>
    <property type="match status" value="1"/>
</dbReference>
<proteinExistence type="inferred from homology"/>
<evidence type="ECO:0000256" key="1">
    <source>
        <dbReference type="ARBA" id="ARBA00000798"/>
    </source>
</evidence>
<dbReference type="GO" id="GO:0005576">
    <property type="term" value="C:extracellular region"/>
    <property type="evidence" value="ECO:0007669"/>
    <property type="project" value="UniProtKB-SubCell"/>
</dbReference>
<evidence type="ECO:0000313" key="14">
    <source>
        <dbReference type="Proteomes" id="UP000565576"/>
    </source>
</evidence>